<feature type="region of interest" description="Disordered" evidence="1">
    <location>
        <begin position="342"/>
        <end position="514"/>
    </location>
</feature>
<dbReference type="Proteomes" id="UP001234178">
    <property type="component" value="Unassembled WGS sequence"/>
</dbReference>
<feature type="chain" id="PRO_5045318059" description="Chitin-binding type-2 domain-containing protein" evidence="2">
    <location>
        <begin position="19"/>
        <end position="759"/>
    </location>
</feature>
<keyword evidence="5" id="KW-1185">Reference proteome</keyword>
<feature type="compositionally biased region" description="Basic residues" evidence="1">
    <location>
        <begin position="702"/>
        <end position="728"/>
    </location>
</feature>
<name>A0ABR0A0H7_9CRUS</name>
<gene>
    <name evidence="4" type="ORF">OUZ56_000456</name>
</gene>
<feature type="signal peptide" evidence="2">
    <location>
        <begin position="1"/>
        <end position="18"/>
    </location>
</feature>
<evidence type="ECO:0000259" key="3">
    <source>
        <dbReference type="PROSITE" id="PS50940"/>
    </source>
</evidence>
<feature type="region of interest" description="Disordered" evidence="1">
    <location>
        <begin position="532"/>
        <end position="558"/>
    </location>
</feature>
<feature type="domain" description="Chitin-binding type-2" evidence="3">
    <location>
        <begin position="102"/>
        <end position="160"/>
    </location>
</feature>
<dbReference type="InterPro" id="IPR036508">
    <property type="entry name" value="Chitin-bd_dom_sf"/>
</dbReference>
<dbReference type="InterPro" id="IPR002557">
    <property type="entry name" value="Chitin-bd_dom"/>
</dbReference>
<feature type="compositionally biased region" description="Polar residues" evidence="1">
    <location>
        <begin position="422"/>
        <end position="435"/>
    </location>
</feature>
<feature type="region of interest" description="Disordered" evidence="1">
    <location>
        <begin position="57"/>
        <end position="85"/>
    </location>
</feature>
<protein>
    <recommendedName>
        <fullName evidence="3">Chitin-binding type-2 domain-containing protein</fullName>
    </recommendedName>
</protein>
<dbReference type="PANTHER" id="PTHR22933:SF42">
    <property type="entry name" value="FI18455P1-RELATED"/>
    <property type="match status" value="1"/>
</dbReference>
<organism evidence="4 5">
    <name type="scientific">Daphnia magna</name>
    <dbReference type="NCBI Taxonomy" id="35525"/>
    <lineage>
        <taxon>Eukaryota</taxon>
        <taxon>Metazoa</taxon>
        <taxon>Ecdysozoa</taxon>
        <taxon>Arthropoda</taxon>
        <taxon>Crustacea</taxon>
        <taxon>Branchiopoda</taxon>
        <taxon>Diplostraca</taxon>
        <taxon>Cladocera</taxon>
        <taxon>Anomopoda</taxon>
        <taxon>Daphniidae</taxon>
        <taxon>Daphnia</taxon>
    </lineage>
</organism>
<dbReference type="EMBL" id="JAOYFB010000036">
    <property type="protein sequence ID" value="KAK4018399.1"/>
    <property type="molecule type" value="Genomic_DNA"/>
</dbReference>
<dbReference type="PROSITE" id="PS50940">
    <property type="entry name" value="CHIT_BIND_II"/>
    <property type="match status" value="1"/>
</dbReference>
<evidence type="ECO:0000256" key="2">
    <source>
        <dbReference type="SAM" id="SignalP"/>
    </source>
</evidence>
<feature type="compositionally biased region" description="Basic and acidic residues" evidence="1">
    <location>
        <begin position="541"/>
        <end position="558"/>
    </location>
</feature>
<feature type="compositionally biased region" description="Low complexity" evidence="1">
    <location>
        <begin position="439"/>
        <end position="462"/>
    </location>
</feature>
<evidence type="ECO:0000313" key="4">
    <source>
        <dbReference type="EMBL" id="KAK4018399.1"/>
    </source>
</evidence>
<dbReference type="SUPFAM" id="SSF57625">
    <property type="entry name" value="Invertebrate chitin-binding proteins"/>
    <property type="match status" value="1"/>
</dbReference>
<feature type="region of interest" description="Disordered" evidence="1">
    <location>
        <begin position="633"/>
        <end position="671"/>
    </location>
</feature>
<feature type="compositionally biased region" description="Basic and acidic residues" evidence="1">
    <location>
        <begin position="476"/>
        <end position="493"/>
    </location>
</feature>
<evidence type="ECO:0000313" key="5">
    <source>
        <dbReference type="Proteomes" id="UP001234178"/>
    </source>
</evidence>
<accession>A0ABR0A0H7</accession>
<comment type="caution">
    <text evidence="4">The sequence shown here is derived from an EMBL/GenBank/DDBJ whole genome shotgun (WGS) entry which is preliminary data.</text>
</comment>
<reference evidence="4 5" key="1">
    <citation type="journal article" date="2023" name="Nucleic Acids Res.">
        <title>The hologenome of Daphnia magna reveals possible DNA methylation and microbiome-mediated evolution of the host genome.</title>
        <authorList>
            <person name="Chaturvedi A."/>
            <person name="Li X."/>
            <person name="Dhandapani V."/>
            <person name="Marshall H."/>
            <person name="Kissane S."/>
            <person name="Cuenca-Cambronero M."/>
            <person name="Asole G."/>
            <person name="Calvet F."/>
            <person name="Ruiz-Romero M."/>
            <person name="Marangio P."/>
            <person name="Guigo R."/>
            <person name="Rago D."/>
            <person name="Mirbahai L."/>
            <person name="Eastwood N."/>
            <person name="Colbourne J.K."/>
            <person name="Zhou J."/>
            <person name="Mallon E."/>
            <person name="Orsini L."/>
        </authorList>
    </citation>
    <scope>NUCLEOTIDE SEQUENCE [LARGE SCALE GENOMIC DNA]</scope>
    <source>
        <strain evidence="4">LRV0_1</strain>
    </source>
</reference>
<evidence type="ECO:0000256" key="1">
    <source>
        <dbReference type="SAM" id="MobiDB-lite"/>
    </source>
</evidence>
<dbReference type="InterPro" id="IPR052976">
    <property type="entry name" value="Scoloptoxin-like"/>
</dbReference>
<feature type="compositionally biased region" description="Polar residues" evidence="1">
    <location>
        <begin position="398"/>
        <end position="407"/>
    </location>
</feature>
<dbReference type="Gene3D" id="2.170.140.10">
    <property type="entry name" value="Chitin binding domain"/>
    <property type="match status" value="1"/>
</dbReference>
<sequence length="759" mass="84564">MRIVALYLVCLWSSLVCSTSEMEQPHRQKRQLDWNGGGRIYHFDHLALSSDISAEHRASGEESSSSSEEDLNPVHSTKLSKSGLPGDPGIDYPILPSIPLTDFHCRGRTPGFYGDTQTACQVFHVCDISGRQDSFLCPNGTIFSQKLFACDWWYNVQCATTREHYQLNRNLFKGGDVNLYGTPSFWNWLSESEEVHSKTPSPKDNGRSHQKAAIRPYKYIETPSPAPRGPPVQLQKFTEPSAQQLEIEQLPEPAPLVQSQPAEQPVVDSAELEPIGPAKVEPSHPSQWESFIPASRPAPQVAATLPPALFDDEIASQGFTRHYQNHYFNWMNEAIHPSPDMAPELSWSDLGPNGPLMTGHRSQVPDEQSTGQHSPPADRRRKAKPAVQHTQKPVAVKKQTSTRQTSVLPPPTQPPAYVSKAASFNKQITSPSKQVATRPPVKSSSKPASKPGVSKASPSVKVIPTSTPRSKPNKTKPKERSSTVTETFDRPMAKNDYFNEDEDVAHYDDSSNKPTNQRIREAIARQTSRFGSKLKKAGKTHQMEHQETAYHTQREKKFVPSPKVMPIVPSPQIMPSRADALVANPFNWVASPSQPVSLYRTEPFWGHSSAQNLAYHKPSTSPLPVSRAQQPITPAANWPVGPSVRNTARRSSKTPAVYRPSEARSFDQSIPSTRSTLALERIQPAFRPSQPIPAITSNSHQPRVRTLRAHPSPKARSTGVKRKRKSKSKAITAYDPRLDRPYGQNHPIWKLQNWESTKI</sequence>
<dbReference type="PANTHER" id="PTHR22933">
    <property type="entry name" value="FI18007P1-RELATED"/>
    <property type="match status" value="1"/>
</dbReference>
<keyword evidence="2" id="KW-0732">Signal</keyword>
<proteinExistence type="predicted"/>
<dbReference type="Pfam" id="PF01607">
    <property type="entry name" value="CBM_14"/>
    <property type="match status" value="1"/>
</dbReference>
<feature type="region of interest" description="Disordered" evidence="1">
    <location>
        <begin position="689"/>
        <end position="745"/>
    </location>
</feature>